<feature type="domain" description="Fibronectin type-III" evidence="1">
    <location>
        <begin position="164"/>
        <end position="267"/>
    </location>
</feature>
<accession>A0ABU3TKT0</accession>
<dbReference type="Proteomes" id="UP001250698">
    <property type="component" value="Unassembled WGS sequence"/>
</dbReference>
<evidence type="ECO:0000313" key="3">
    <source>
        <dbReference type="Proteomes" id="UP001250698"/>
    </source>
</evidence>
<feature type="domain" description="Fibronectin type-III" evidence="1">
    <location>
        <begin position="300"/>
        <end position="400"/>
    </location>
</feature>
<evidence type="ECO:0000313" key="2">
    <source>
        <dbReference type="EMBL" id="MDU0371981.1"/>
    </source>
</evidence>
<reference evidence="2 3" key="1">
    <citation type="submission" date="2023-10" db="EMBL/GenBank/DDBJ databases">
        <title>Hymenobacter endophyticus sp. nov., an isolate from the leaf tissues of wheat.</title>
        <authorList>
            <person name="Dai Y."/>
        </authorList>
    </citation>
    <scope>NUCLEOTIDE SEQUENCE [LARGE SCALE GENOMIC DNA]</scope>
    <source>
        <strain evidence="2 3">ZK17L-C2</strain>
    </source>
</reference>
<dbReference type="SMART" id="SM00060">
    <property type="entry name" value="FN3"/>
    <property type="match status" value="3"/>
</dbReference>
<dbReference type="EMBL" id="JAWDJT010000012">
    <property type="protein sequence ID" value="MDU0371981.1"/>
    <property type="molecule type" value="Genomic_DNA"/>
</dbReference>
<proteinExistence type="predicted"/>
<name>A0ABU3TKT0_9BACT</name>
<gene>
    <name evidence="2" type="ORF">ROI90_16370</name>
</gene>
<sequence>MKAILRLSLLLLLQLLVPQLLRAMSIPPSDKDLKAPQVSSREATLSWTRVKPGPAVPKSLVVLQLISGRTATTPKPVESVAYIANQYFGLGQQIGAGEFVVYADTGRIVVVKGLTPGATYRADVIAYEAESDFYRAPGYTKVEDRDTTATLFFTTAPPTKPAAPAPASAPQATALDCSTLQLSCRAGQGDGRLLVVQPVSSRADGASKPTMPDNDIYYLASQNYGQGQTVGPDAYAVQFGTDTSLTVYGLPPGGLYKFIVYEYAVEKDADGNPVGGGSITYAAATDTAYVQLETCSTSEPERPATNARQTDTTLTTARVVWRNGSGQGRLVVVREFTQGMLKPVQNTVYQANATYGLGDQTHPGSYVVLTGQDSVINLTGLQPASLYQLEVYEYNLAPDGRPTYLLSQQPASTVVMTAFPPVPGSESADKLRMGFAQAFTYHDGLVQLHWKQGNGSHYLVLIREVRDGRAPLPTPVEWSAYPSVSRHRQIMDENSHIGGGVYVLSNERYQGPGDTVTYLRNARIGHVYEVALTEYTLNFMGEPEYSTPTSLTFVAPRFAPSLSGQLEGVLPQFTWQTAALYLPDTYELEYSSDGQSFLPYGNRQEVGMDSSVTQVKGKESLAVPLTAPTFYRLRLLHRDQHSEYSNVVRLEPARPLPVTLTSFKGKVDGRSFAHLTWATAAEVNSDYFELQRSEDGTRFSPVGRRPAAGSSTAVRAYELQDPTQLTVPTYYRLRQVDRDSTAHYSGVLTLQPVVQPSVTLTVWPNPVGADQQAHLRLSGLKDRESAVEIAIYTVHGKLVRRHKLPAAPVVDWSWSLEQFPAGLYLVEVRSSAGRHTARLVVE</sequence>
<dbReference type="InterPro" id="IPR036116">
    <property type="entry name" value="FN3_sf"/>
</dbReference>
<evidence type="ECO:0000259" key="1">
    <source>
        <dbReference type="SMART" id="SM00060"/>
    </source>
</evidence>
<comment type="caution">
    <text evidence="2">The sequence shown here is derived from an EMBL/GenBank/DDBJ whole genome shotgun (WGS) entry which is preliminary data.</text>
</comment>
<dbReference type="InterPro" id="IPR003961">
    <property type="entry name" value="FN3_dom"/>
</dbReference>
<keyword evidence="3" id="KW-1185">Reference proteome</keyword>
<organism evidence="2 3">
    <name type="scientific">Hymenobacter endophyticus</name>
    <dbReference type="NCBI Taxonomy" id="3076335"/>
    <lineage>
        <taxon>Bacteria</taxon>
        <taxon>Pseudomonadati</taxon>
        <taxon>Bacteroidota</taxon>
        <taxon>Cytophagia</taxon>
        <taxon>Cytophagales</taxon>
        <taxon>Hymenobacteraceae</taxon>
        <taxon>Hymenobacter</taxon>
    </lineage>
</organism>
<protein>
    <submittedName>
        <fullName evidence="2">T9SS type A sorting domain-containing protein</fullName>
    </submittedName>
</protein>
<feature type="domain" description="Fibronectin type-III" evidence="1">
    <location>
        <begin position="27"/>
        <end position="131"/>
    </location>
</feature>
<dbReference type="RefSeq" id="WP_315999439.1">
    <property type="nucleotide sequence ID" value="NZ_JAWDJT010000012.1"/>
</dbReference>
<dbReference type="SUPFAM" id="SSF49265">
    <property type="entry name" value="Fibronectin type III"/>
    <property type="match status" value="1"/>
</dbReference>